<dbReference type="GO" id="GO:0006310">
    <property type="term" value="P:DNA recombination"/>
    <property type="evidence" value="ECO:0007669"/>
    <property type="project" value="UniProtKB-KW"/>
</dbReference>
<dbReference type="Gene3D" id="1.10.443.10">
    <property type="entry name" value="Intergrase catalytic core"/>
    <property type="match status" value="1"/>
</dbReference>
<evidence type="ECO:0000313" key="2">
    <source>
        <dbReference type="EMBL" id="CAA7197644.1"/>
    </source>
</evidence>
<keyword evidence="1" id="KW-0233">DNA recombination</keyword>
<name>A0A6N4XDY1_9FLAO</name>
<evidence type="ECO:0000256" key="1">
    <source>
        <dbReference type="ARBA" id="ARBA00023172"/>
    </source>
</evidence>
<dbReference type="GO" id="GO:0003677">
    <property type="term" value="F:DNA binding"/>
    <property type="evidence" value="ECO:0007669"/>
    <property type="project" value="InterPro"/>
</dbReference>
<reference evidence="2 3" key="1">
    <citation type="submission" date="2020-01" db="EMBL/GenBank/DDBJ databases">
        <authorList>
            <person name="Rodrigo-Torres L."/>
            <person name="Arahal R. D."/>
            <person name="Lucena T."/>
        </authorList>
    </citation>
    <scope>NUCLEOTIDE SEQUENCE [LARGE SCALE GENOMIC DNA]</scope>
    <source>
        <strain evidence="2 3">CECT 9293</strain>
    </source>
</reference>
<dbReference type="AlphaFoldDB" id="A0A6N4XDY1"/>
<dbReference type="InterPro" id="IPR011010">
    <property type="entry name" value="DNA_brk_join_enz"/>
</dbReference>
<proteinExistence type="predicted"/>
<dbReference type="SUPFAM" id="SSF56349">
    <property type="entry name" value="DNA breaking-rejoining enzymes"/>
    <property type="match status" value="1"/>
</dbReference>
<accession>A0A6N4XDY1</accession>
<dbReference type="InterPro" id="IPR013762">
    <property type="entry name" value="Integrase-like_cat_sf"/>
</dbReference>
<dbReference type="RefSeq" id="WP_162034290.1">
    <property type="nucleotide sequence ID" value="NZ_CACVBR010000094.1"/>
</dbReference>
<dbReference type="EMBL" id="CACVBR010000094">
    <property type="protein sequence ID" value="CAA7197644.1"/>
    <property type="molecule type" value="Genomic_DNA"/>
</dbReference>
<protein>
    <recommendedName>
        <fullName evidence="4">Phage integrase family protein</fullName>
    </recommendedName>
</protein>
<evidence type="ECO:0000313" key="3">
    <source>
        <dbReference type="Proteomes" id="UP000445144"/>
    </source>
</evidence>
<dbReference type="Proteomes" id="UP000445144">
    <property type="component" value="Unassembled WGS sequence"/>
</dbReference>
<sequence>MGYRSLETKIEKWKVLSSHIGRRSFASNFYGKIPTSLLMQATGHSSEQMFLRYINPVDKERILSLSTYFDKVYTERNIRNSHYNFL</sequence>
<gene>
    <name evidence="2" type="ORF">CHRY9293_03717</name>
</gene>
<dbReference type="GO" id="GO:0015074">
    <property type="term" value="P:DNA integration"/>
    <property type="evidence" value="ECO:0007669"/>
    <property type="project" value="InterPro"/>
</dbReference>
<keyword evidence="3" id="KW-1185">Reference proteome</keyword>
<organism evidence="2 3">
    <name type="scientific">Chryseobacterium potabilaquae</name>
    <dbReference type="NCBI Taxonomy" id="2675057"/>
    <lineage>
        <taxon>Bacteria</taxon>
        <taxon>Pseudomonadati</taxon>
        <taxon>Bacteroidota</taxon>
        <taxon>Flavobacteriia</taxon>
        <taxon>Flavobacteriales</taxon>
        <taxon>Weeksellaceae</taxon>
        <taxon>Chryseobacterium group</taxon>
        <taxon>Chryseobacterium</taxon>
    </lineage>
</organism>
<evidence type="ECO:0008006" key="4">
    <source>
        <dbReference type="Google" id="ProtNLM"/>
    </source>
</evidence>